<dbReference type="AlphaFoldDB" id="A0A2H0RG90"/>
<dbReference type="EMBL" id="PCYJ01000015">
    <property type="protein sequence ID" value="PIR45528.1"/>
    <property type="molecule type" value="Genomic_DNA"/>
</dbReference>
<dbReference type="Proteomes" id="UP000230906">
    <property type="component" value="Unassembled WGS sequence"/>
</dbReference>
<name>A0A2H0RG90_9BACT</name>
<sequence>MPVDLLGIFCYFGNMNTIQKGRVRYIVFKEKGIWYAVALEFNIVESADDPRIALVSLLDAMGGYMESQRKIKGSRLYPLNQITDPEYEKLWSALDNNKKIPSPFQVETFGITRV</sequence>
<evidence type="ECO:0000313" key="1">
    <source>
        <dbReference type="EMBL" id="PIR45528.1"/>
    </source>
</evidence>
<reference evidence="1 2" key="1">
    <citation type="submission" date="2017-09" db="EMBL/GenBank/DDBJ databases">
        <title>Depth-based differentiation of microbial function through sediment-hosted aquifers and enrichment of novel symbionts in the deep terrestrial subsurface.</title>
        <authorList>
            <person name="Probst A.J."/>
            <person name="Ladd B."/>
            <person name="Jarett J.K."/>
            <person name="Geller-Mcgrath D.E."/>
            <person name="Sieber C.M."/>
            <person name="Emerson J.B."/>
            <person name="Anantharaman K."/>
            <person name="Thomas B.C."/>
            <person name="Malmstrom R."/>
            <person name="Stieglmeier M."/>
            <person name="Klingl A."/>
            <person name="Woyke T."/>
            <person name="Ryan C.M."/>
            <person name="Banfield J.F."/>
        </authorList>
    </citation>
    <scope>NUCLEOTIDE SEQUENCE [LARGE SCALE GENOMIC DNA]</scope>
    <source>
        <strain evidence="1">CG10_big_fil_rev_8_21_14_0_10_50_13</strain>
    </source>
</reference>
<accession>A0A2H0RG90</accession>
<gene>
    <name evidence="1" type="ORF">COV09_00850</name>
</gene>
<comment type="caution">
    <text evidence="1">The sequence shown here is derived from an EMBL/GenBank/DDBJ whole genome shotgun (WGS) entry which is preliminary data.</text>
</comment>
<evidence type="ECO:0000313" key="2">
    <source>
        <dbReference type="Proteomes" id="UP000230906"/>
    </source>
</evidence>
<organism evidence="1 2">
    <name type="scientific">Candidatus Vogelbacteria bacterium CG10_big_fil_rev_8_21_14_0_10_50_13</name>
    <dbReference type="NCBI Taxonomy" id="1975044"/>
    <lineage>
        <taxon>Bacteria</taxon>
        <taxon>Candidatus Vogeliibacteriota</taxon>
    </lineage>
</organism>
<proteinExistence type="predicted"/>
<protein>
    <submittedName>
        <fullName evidence="1">Uncharacterized protein</fullName>
    </submittedName>
</protein>